<reference evidence="1 2" key="1">
    <citation type="submission" date="2020-08" db="EMBL/GenBank/DDBJ databases">
        <title>Cohnella phylogeny.</title>
        <authorList>
            <person name="Dunlap C."/>
        </authorList>
    </citation>
    <scope>NUCLEOTIDE SEQUENCE [LARGE SCALE GENOMIC DNA]</scope>
    <source>
        <strain evidence="1 2">DSM 28246</strain>
    </source>
</reference>
<dbReference type="AlphaFoldDB" id="A0A7X0RVM7"/>
<dbReference type="EMBL" id="JACJVP010000047">
    <property type="protein sequence ID" value="MBB6674436.1"/>
    <property type="molecule type" value="Genomic_DNA"/>
</dbReference>
<name>A0A7X0RVM7_9BACL</name>
<dbReference type="InterPro" id="IPR012349">
    <property type="entry name" value="Split_barrel_FMN-bd"/>
</dbReference>
<evidence type="ECO:0000313" key="1">
    <source>
        <dbReference type="EMBL" id="MBB6674436.1"/>
    </source>
</evidence>
<protein>
    <submittedName>
        <fullName evidence="1">Pyridoxamine 5'-phosphate oxidase family protein</fullName>
    </submittedName>
</protein>
<sequence length="106" mass="11652">MGFCLARPLYRYFLSLQRALAHARYRHRGGSPGFVRGAGDRELVFPDYFGNSMFNTLGNLHVNPRSGLPFIDFEPGGTLQLTGEAEVLWGEEGIADCPAAVWCASS</sequence>
<dbReference type="Gene3D" id="2.30.110.10">
    <property type="entry name" value="Electron Transport, Fmn-binding Protein, Chain A"/>
    <property type="match status" value="1"/>
</dbReference>
<dbReference type="PANTHER" id="PTHR42815">
    <property type="entry name" value="FAD-BINDING, PUTATIVE (AFU_ORTHOLOGUE AFUA_6G07600)-RELATED"/>
    <property type="match status" value="1"/>
</dbReference>
<gene>
    <name evidence="1" type="ORF">H7C19_27510</name>
</gene>
<comment type="caution">
    <text evidence="1">The sequence shown here is derived from an EMBL/GenBank/DDBJ whole genome shotgun (WGS) entry which is preliminary data.</text>
</comment>
<accession>A0A7X0RVM7</accession>
<dbReference type="PANTHER" id="PTHR42815:SF2">
    <property type="entry name" value="FAD-BINDING, PUTATIVE (AFU_ORTHOLOGUE AFUA_6G07600)-RELATED"/>
    <property type="match status" value="1"/>
</dbReference>
<organism evidence="1 2">
    <name type="scientific">Cohnella nanjingensis</name>
    <dbReference type="NCBI Taxonomy" id="1387779"/>
    <lineage>
        <taxon>Bacteria</taxon>
        <taxon>Bacillati</taxon>
        <taxon>Bacillota</taxon>
        <taxon>Bacilli</taxon>
        <taxon>Bacillales</taxon>
        <taxon>Paenibacillaceae</taxon>
        <taxon>Cohnella</taxon>
    </lineage>
</organism>
<dbReference type="Proteomes" id="UP000547209">
    <property type="component" value="Unassembled WGS sequence"/>
</dbReference>
<dbReference type="SUPFAM" id="SSF50475">
    <property type="entry name" value="FMN-binding split barrel"/>
    <property type="match status" value="1"/>
</dbReference>
<proteinExistence type="predicted"/>
<evidence type="ECO:0000313" key="2">
    <source>
        <dbReference type="Proteomes" id="UP000547209"/>
    </source>
</evidence>
<keyword evidence="2" id="KW-1185">Reference proteome</keyword>